<keyword evidence="4 5" id="KW-0274">FAD</keyword>
<dbReference type="Pfam" id="PF05199">
    <property type="entry name" value="GMC_oxred_C"/>
    <property type="match status" value="1"/>
</dbReference>
<evidence type="ECO:0000313" key="7">
    <source>
        <dbReference type="EMBL" id="MEV0709822.1"/>
    </source>
</evidence>
<evidence type="ECO:0000313" key="8">
    <source>
        <dbReference type="Proteomes" id="UP001551695"/>
    </source>
</evidence>
<sequence length="493" mass="51585">MVDTLIVGAGTAGCLLAARLSADPDHVVRLVEAGQVWGSADSIPREVLRADLMPIGPESPWVWRYRALLAAGGVVPDTVTELVRGRLLGGSGAINGGYFVRAPAGDFASWSEELRGDPSRGDWSFDSVLPAYRDIERDHDFGSAPGHGATGPIPVRRVTDPAPVAVEFTSAAAEAGFAEIADLNAVPGAPVGFGPVPCNVEAGSRIGTATAYLLPALARPNLSVSGGILVTRIRFHGTRAVGVDYRAGELSGTIEADRVVVCAGAVESAALLLRSGIGTPAQLRELGIPVISEAPTGAWFSDHPEIGVEYGLDIGPARPGVPLEYVLTLDDIEIRPYSIPFTPEPGIHRLGVALMRPHSSGVLRLRGADPQHPPVLEHRYLSEEYDRAALSAAVDLAGDVLARIPGARISSIPHGGADSAWLRANLGTSQHLSGTCRMGVDADERAVVDPRFRVRGVSGLSVVDLSVAPVPLSRGPQATVMMIAERAAGYLTS</sequence>
<comment type="cofactor">
    <cofactor evidence="1">
        <name>FAD</name>
        <dbReference type="ChEBI" id="CHEBI:57692"/>
    </cofactor>
</comment>
<evidence type="ECO:0000256" key="4">
    <source>
        <dbReference type="ARBA" id="ARBA00022827"/>
    </source>
</evidence>
<feature type="domain" description="Glucose-methanol-choline oxidoreductase N-terminal" evidence="6">
    <location>
        <begin position="85"/>
        <end position="108"/>
    </location>
</feature>
<gene>
    <name evidence="7" type="primary">mftG</name>
    <name evidence="7" type="ORF">AB0I48_19840</name>
</gene>
<dbReference type="Pfam" id="PF00732">
    <property type="entry name" value="GMC_oxred_N"/>
    <property type="match status" value="1"/>
</dbReference>
<dbReference type="Gene3D" id="3.50.50.60">
    <property type="entry name" value="FAD/NAD(P)-binding domain"/>
    <property type="match status" value="1"/>
</dbReference>
<dbReference type="PANTHER" id="PTHR11552">
    <property type="entry name" value="GLUCOSE-METHANOL-CHOLINE GMC OXIDOREDUCTASE"/>
    <property type="match status" value="1"/>
</dbReference>
<name>A0ABV3FWM0_9NOCA</name>
<dbReference type="SUPFAM" id="SSF51905">
    <property type="entry name" value="FAD/NAD(P)-binding domain"/>
    <property type="match status" value="1"/>
</dbReference>
<dbReference type="InterPro" id="IPR023978">
    <property type="entry name" value="GMC_oxidoreductase_bact"/>
</dbReference>
<evidence type="ECO:0000256" key="3">
    <source>
        <dbReference type="ARBA" id="ARBA00022630"/>
    </source>
</evidence>
<comment type="caution">
    <text evidence="7">The sequence shown here is derived from an EMBL/GenBank/DDBJ whole genome shotgun (WGS) entry which is preliminary data.</text>
</comment>
<dbReference type="EC" id="1.-.-.-" evidence="7"/>
<dbReference type="Proteomes" id="UP001551695">
    <property type="component" value="Unassembled WGS sequence"/>
</dbReference>
<proteinExistence type="inferred from homology"/>
<dbReference type="SUPFAM" id="SSF54373">
    <property type="entry name" value="FAD-linked reductases, C-terminal domain"/>
    <property type="match status" value="1"/>
</dbReference>
<dbReference type="PIRSF" id="PIRSF000137">
    <property type="entry name" value="Alcohol_oxidase"/>
    <property type="match status" value="1"/>
</dbReference>
<keyword evidence="3 5" id="KW-0285">Flavoprotein</keyword>
<keyword evidence="7" id="KW-0560">Oxidoreductase</keyword>
<evidence type="ECO:0000259" key="6">
    <source>
        <dbReference type="PROSITE" id="PS00623"/>
    </source>
</evidence>
<dbReference type="PROSITE" id="PS00623">
    <property type="entry name" value="GMC_OXRED_1"/>
    <property type="match status" value="1"/>
</dbReference>
<reference evidence="7 8" key="1">
    <citation type="submission" date="2024-06" db="EMBL/GenBank/DDBJ databases">
        <title>The Natural Products Discovery Center: Release of the First 8490 Sequenced Strains for Exploring Actinobacteria Biosynthetic Diversity.</title>
        <authorList>
            <person name="Kalkreuter E."/>
            <person name="Kautsar S.A."/>
            <person name="Yang D."/>
            <person name="Bader C.D."/>
            <person name="Teijaro C.N."/>
            <person name="Fluegel L."/>
            <person name="Davis C.M."/>
            <person name="Simpson J.R."/>
            <person name="Lauterbach L."/>
            <person name="Steele A.D."/>
            <person name="Gui C."/>
            <person name="Meng S."/>
            <person name="Li G."/>
            <person name="Viehrig K."/>
            <person name="Ye F."/>
            <person name="Su P."/>
            <person name="Kiefer A.F."/>
            <person name="Nichols A."/>
            <person name="Cepeda A.J."/>
            <person name="Yan W."/>
            <person name="Fan B."/>
            <person name="Jiang Y."/>
            <person name="Adhikari A."/>
            <person name="Zheng C.-J."/>
            <person name="Schuster L."/>
            <person name="Cowan T.M."/>
            <person name="Smanski M.J."/>
            <person name="Chevrette M.G."/>
            <person name="De Carvalho L.P.S."/>
            <person name="Shen B."/>
        </authorList>
    </citation>
    <scope>NUCLEOTIDE SEQUENCE [LARGE SCALE GENOMIC DNA]</scope>
    <source>
        <strain evidence="7 8">NPDC050403</strain>
    </source>
</reference>
<dbReference type="PANTHER" id="PTHR11552:SF147">
    <property type="entry name" value="CHOLINE DEHYDROGENASE, MITOCHONDRIAL"/>
    <property type="match status" value="1"/>
</dbReference>
<comment type="similarity">
    <text evidence="2 5">Belongs to the GMC oxidoreductase family.</text>
</comment>
<dbReference type="GO" id="GO:0016491">
    <property type="term" value="F:oxidoreductase activity"/>
    <property type="evidence" value="ECO:0007669"/>
    <property type="project" value="UniProtKB-KW"/>
</dbReference>
<evidence type="ECO:0000256" key="2">
    <source>
        <dbReference type="ARBA" id="ARBA00010790"/>
    </source>
</evidence>
<dbReference type="InterPro" id="IPR036188">
    <property type="entry name" value="FAD/NAD-bd_sf"/>
</dbReference>
<evidence type="ECO:0000256" key="5">
    <source>
        <dbReference type="RuleBase" id="RU003968"/>
    </source>
</evidence>
<dbReference type="InterPro" id="IPR012132">
    <property type="entry name" value="GMC_OxRdtase"/>
</dbReference>
<keyword evidence="8" id="KW-1185">Reference proteome</keyword>
<dbReference type="RefSeq" id="WP_357785561.1">
    <property type="nucleotide sequence ID" value="NZ_JBFAKC010000008.1"/>
</dbReference>
<protein>
    <submittedName>
        <fullName evidence="7">Mycofactocin system GMC family oxidoreductase MftG</fullName>
        <ecNumber evidence="7">1.-.-.-</ecNumber>
    </submittedName>
</protein>
<dbReference type="Gene3D" id="3.30.410.40">
    <property type="match status" value="1"/>
</dbReference>
<dbReference type="EMBL" id="JBFAKC010000008">
    <property type="protein sequence ID" value="MEV0709822.1"/>
    <property type="molecule type" value="Genomic_DNA"/>
</dbReference>
<dbReference type="InterPro" id="IPR000172">
    <property type="entry name" value="GMC_OxRdtase_N"/>
</dbReference>
<dbReference type="InterPro" id="IPR007867">
    <property type="entry name" value="GMC_OxRtase_C"/>
</dbReference>
<accession>A0ABV3FWM0</accession>
<organism evidence="7 8">
    <name type="scientific">Nocardia aurea</name>
    <dbReference type="NCBI Taxonomy" id="2144174"/>
    <lineage>
        <taxon>Bacteria</taxon>
        <taxon>Bacillati</taxon>
        <taxon>Actinomycetota</taxon>
        <taxon>Actinomycetes</taxon>
        <taxon>Mycobacteriales</taxon>
        <taxon>Nocardiaceae</taxon>
        <taxon>Nocardia</taxon>
    </lineage>
</organism>
<dbReference type="NCBIfam" id="TIGR03970">
    <property type="entry name" value="Rv0697"/>
    <property type="match status" value="1"/>
</dbReference>
<evidence type="ECO:0000256" key="1">
    <source>
        <dbReference type="ARBA" id="ARBA00001974"/>
    </source>
</evidence>